<sequence>MFLCILWLRACVEYLNHRISMTHSHG</sequence>
<organism evidence="1">
    <name type="scientific">Arundo donax</name>
    <name type="common">Giant reed</name>
    <name type="synonym">Donax arundinaceus</name>
    <dbReference type="NCBI Taxonomy" id="35708"/>
    <lineage>
        <taxon>Eukaryota</taxon>
        <taxon>Viridiplantae</taxon>
        <taxon>Streptophyta</taxon>
        <taxon>Embryophyta</taxon>
        <taxon>Tracheophyta</taxon>
        <taxon>Spermatophyta</taxon>
        <taxon>Magnoliopsida</taxon>
        <taxon>Liliopsida</taxon>
        <taxon>Poales</taxon>
        <taxon>Poaceae</taxon>
        <taxon>PACMAD clade</taxon>
        <taxon>Arundinoideae</taxon>
        <taxon>Arundineae</taxon>
        <taxon>Arundo</taxon>
    </lineage>
</organism>
<dbReference type="AlphaFoldDB" id="A0A0A9B4N9"/>
<name>A0A0A9B4N9_ARUDO</name>
<dbReference type="EMBL" id="GBRH01243598">
    <property type="protein sequence ID" value="JAD54297.1"/>
    <property type="molecule type" value="Transcribed_RNA"/>
</dbReference>
<reference evidence="1" key="1">
    <citation type="submission" date="2014-09" db="EMBL/GenBank/DDBJ databases">
        <authorList>
            <person name="Magalhaes I.L.F."/>
            <person name="Oliveira U."/>
            <person name="Santos F.R."/>
            <person name="Vidigal T.H.D.A."/>
            <person name="Brescovit A.D."/>
            <person name="Santos A.J."/>
        </authorList>
    </citation>
    <scope>NUCLEOTIDE SEQUENCE</scope>
    <source>
        <tissue evidence="1">Shoot tissue taken approximately 20 cm above the soil surface</tissue>
    </source>
</reference>
<reference evidence="1" key="2">
    <citation type="journal article" date="2015" name="Data Brief">
        <title>Shoot transcriptome of the giant reed, Arundo donax.</title>
        <authorList>
            <person name="Barrero R.A."/>
            <person name="Guerrero F.D."/>
            <person name="Moolhuijzen P."/>
            <person name="Goolsby J.A."/>
            <person name="Tidwell J."/>
            <person name="Bellgard S.E."/>
            <person name="Bellgard M.I."/>
        </authorList>
    </citation>
    <scope>NUCLEOTIDE SEQUENCE</scope>
    <source>
        <tissue evidence="1">Shoot tissue taken approximately 20 cm above the soil surface</tissue>
    </source>
</reference>
<accession>A0A0A9B4N9</accession>
<protein>
    <submittedName>
        <fullName evidence="1">Uncharacterized protein</fullName>
    </submittedName>
</protein>
<evidence type="ECO:0000313" key="1">
    <source>
        <dbReference type="EMBL" id="JAD54297.1"/>
    </source>
</evidence>
<proteinExistence type="predicted"/>